<evidence type="ECO:0000256" key="4">
    <source>
        <dbReference type="ARBA" id="ARBA00023268"/>
    </source>
</evidence>
<keyword evidence="4" id="KW-0511">Multifunctional enzyme</keyword>
<gene>
    <name evidence="8" type="ORF">ANOM_008348</name>
</gene>
<dbReference type="AlphaFoldDB" id="A0A0L1IX11"/>
<proteinExistence type="predicted"/>
<evidence type="ECO:0000256" key="3">
    <source>
        <dbReference type="ARBA" id="ARBA00022679"/>
    </source>
</evidence>
<dbReference type="EMBL" id="JNOM01000238">
    <property type="protein sequence ID" value="KNG83930.1"/>
    <property type="molecule type" value="Genomic_DNA"/>
</dbReference>
<dbReference type="Pfam" id="PF02801">
    <property type="entry name" value="Ketoacyl-synt_C"/>
    <property type="match status" value="1"/>
</dbReference>
<evidence type="ECO:0000256" key="1">
    <source>
        <dbReference type="ARBA" id="ARBA00022450"/>
    </source>
</evidence>
<dbReference type="GeneID" id="26810152"/>
<dbReference type="PANTHER" id="PTHR43775:SF29">
    <property type="entry name" value="ASPERFURANONE POLYKETIDE SYNTHASE AFOG-RELATED"/>
    <property type="match status" value="1"/>
</dbReference>
<organism evidence="8 9">
    <name type="scientific">Aspergillus nomiae NRRL (strain ATCC 15546 / NRRL 13137 / CBS 260.88 / M93)</name>
    <dbReference type="NCBI Taxonomy" id="1509407"/>
    <lineage>
        <taxon>Eukaryota</taxon>
        <taxon>Fungi</taxon>
        <taxon>Dikarya</taxon>
        <taxon>Ascomycota</taxon>
        <taxon>Pezizomycotina</taxon>
        <taxon>Eurotiomycetes</taxon>
        <taxon>Eurotiomycetidae</taxon>
        <taxon>Eurotiales</taxon>
        <taxon>Aspergillaceae</taxon>
        <taxon>Aspergillus</taxon>
        <taxon>Aspergillus subgen. Circumdati</taxon>
    </lineage>
</organism>
<accession>A0A0L1IX11</accession>
<keyword evidence="2" id="KW-0597">Phosphoprotein</keyword>
<dbReference type="InterPro" id="IPR049552">
    <property type="entry name" value="PKS_DH_N"/>
</dbReference>
<protein>
    <recommendedName>
        <fullName evidence="10">Polyketide synthase</fullName>
    </recommendedName>
</protein>
<dbReference type="SUPFAM" id="SSF52151">
    <property type="entry name" value="FabD/lysophospholipase-like"/>
    <property type="match status" value="1"/>
</dbReference>
<dbReference type="InterPro" id="IPR014031">
    <property type="entry name" value="Ketoacyl_synth_C"/>
</dbReference>
<dbReference type="Gene3D" id="3.10.129.110">
    <property type="entry name" value="Polyketide synthase dehydratase"/>
    <property type="match status" value="2"/>
</dbReference>
<dbReference type="InterPro" id="IPR016039">
    <property type="entry name" value="Thiolase-like"/>
</dbReference>
<dbReference type="SMART" id="SM00827">
    <property type="entry name" value="PKS_AT"/>
    <property type="match status" value="1"/>
</dbReference>
<dbReference type="CDD" id="cd00833">
    <property type="entry name" value="PKS"/>
    <property type="match status" value="1"/>
</dbReference>
<dbReference type="InterPro" id="IPR050091">
    <property type="entry name" value="PKS_NRPS_Biosynth_Enz"/>
</dbReference>
<evidence type="ECO:0000256" key="2">
    <source>
        <dbReference type="ARBA" id="ARBA00022553"/>
    </source>
</evidence>
<feature type="domain" description="PKS/mFAS DH" evidence="7">
    <location>
        <begin position="392"/>
        <end position="537"/>
    </location>
</feature>
<feature type="domain" description="Ketosynthase family 3 (KS3)" evidence="6">
    <location>
        <begin position="1"/>
        <end position="140"/>
    </location>
</feature>
<evidence type="ECO:0000259" key="6">
    <source>
        <dbReference type="PROSITE" id="PS52004"/>
    </source>
</evidence>
<dbReference type="GO" id="GO:0004312">
    <property type="term" value="F:fatty acid synthase activity"/>
    <property type="evidence" value="ECO:0007669"/>
    <property type="project" value="TreeGrafter"/>
</dbReference>
<comment type="caution">
    <text evidence="8">The sequence shown here is derived from an EMBL/GenBank/DDBJ whole genome shotgun (WGS) entry which is preliminary data.</text>
</comment>
<dbReference type="InterPro" id="IPR016035">
    <property type="entry name" value="Acyl_Trfase/lysoPLipase"/>
</dbReference>
<evidence type="ECO:0000259" key="7">
    <source>
        <dbReference type="PROSITE" id="PS52019"/>
    </source>
</evidence>
<dbReference type="PROSITE" id="PS52004">
    <property type="entry name" value="KS3_2"/>
    <property type="match status" value="1"/>
</dbReference>
<dbReference type="InterPro" id="IPR032821">
    <property type="entry name" value="PKS_assoc"/>
</dbReference>
<dbReference type="Gene3D" id="3.30.70.3290">
    <property type="match status" value="1"/>
</dbReference>
<dbReference type="PANTHER" id="PTHR43775">
    <property type="entry name" value="FATTY ACID SYNTHASE"/>
    <property type="match status" value="1"/>
</dbReference>
<dbReference type="InterPro" id="IPR042104">
    <property type="entry name" value="PKS_dehydratase_sf"/>
</dbReference>
<comment type="caution">
    <text evidence="5">Lacks conserved residue(s) required for the propagation of feature annotation.</text>
</comment>
<dbReference type="SMART" id="SM00826">
    <property type="entry name" value="PKS_DH"/>
    <property type="match status" value="1"/>
</dbReference>
<dbReference type="Pfam" id="PF00698">
    <property type="entry name" value="Acyl_transf_1"/>
    <property type="match status" value="1"/>
</dbReference>
<dbReference type="InterPro" id="IPR020841">
    <property type="entry name" value="PKS_Beta-ketoAc_synthase_dom"/>
</dbReference>
<sequence length="537" mass="59741">MTHRAYKQAGTSPNDTAYVERMVGTGTTVGDKVEATALNEILCKGRQNGNIPLVGSSKSSVGHTESVAGSVGLIKAVLILEKKMIPPNAMFKTMNSDIPLEAWGIEVLKRMLKWPENTIRRASVNSFGYGGTNAPVILEAADDYLDNTMRIRSLCEDIGDSPWWWLASTVCQASHSKDDEALSNIQRRLAERDAFHRKLAVDVAYHSHHMELILEEYLRAIQDIKVSQCGKHIKMVSSVTGQVVRGEELNAAYWGTNLTFPVLFEDVLIEVFRTVRVNQKQGNSLAVIEIGPHSAVGGRIKQIIKSLKLSGSITYHLVLSQGQDTSRTTVGLAGDLFSKGATIDFREVNDLDGSARKRLLTNLPTYNWHHKTTHWVESRRSIQYRHRTFPKHDLLGVPSIDSIPTEPTWRHYLRVGELPWLKGHCIGGQTVFPAAGYITMVLEALKQQVLTPESSASWKEFRILSVPVNGESTEHSRGLVTVSNPSLNERQQSITDPDYLAFVEEAAKNSQVMLILKQLYKELKGLGVEYSGPFEGQ</sequence>
<dbReference type="Proteomes" id="UP000037505">
    <property type="component" value="Unassembled WGS sequence"/>
</dbReference>
<dbReference type="Gene3D" id="3.40.366.10">
    <property type="entry name" value="Malonyl-Coenzyme A Acyl Carrier Protein, domain 2"/>
    <property type="match status" value="1"/>
</dbReference>
<dbReference type="PROSITE" id="PS52019">
    <property type="entry name" value="PKS_MFAS_DH"/>
    <property type="match status" value="1"/>
</dbReference>
<dbReference type="Pfam" id="PF21089">
    <property type="entry name" value="PKS_DH_N"/>
    <property type="match status" value="1"/>
</dbReference>
<dbReference type="InterPro" id="IPR014043">
    <property type="entry name" value="Acyl_transferase_dom"/>
</dbReference>
<dbReference type="InterPro" id="IPR020807">
    <property type="entry name" value="PKS_DH"/>
</dbReference>
<dbReference type="STRING" id="1509407.A0A0L1IX11"/>
<dbReference type="GO" id="GO:0006633">
    <property type="term" value="P:fatty acid biosynthetic process"/>
    <property type="evidence" value="ECO:0007669"/>
    <property type="project" value="TreeGrafter"/>
</dbReference>
<keyword evidence="3" id="KW-0808">Transferase</keyword>
<dbReference type="GO" id="GO:0044550">
    <property type="term" value="P:secondary metabolite biosynthetic process"/>
    <property type="evidence" value="ECO:0007669"/>
    <property type="project" value="UniProtKB-ARBA"/>
</dbReference>
<dbReference type="InterPro" id="IPR049900">
    <property type="entry name" value="PKS_mFAS_DH"/>
</dbReference>
<name>A0A0L1IX11_ASPN3</name>
<evidence type="ECO:0000313" key="9">
    <source>
        <dbReference type="Proteomes" id="UP000037505"/>
    </source>
</evidence>
<dbReference type="RefSeq" id="XP_015404853.1">
    <property type="nucleotide sequence ID" value="XM_015553604.1"/>
</dbReference>
<dbReference type="Pfam" id="PF16197">
    <property type="entry name" value="KAsynt_C_assoc"/>
    <property type="match status" value="1"/>
</dbReference>
<dbReference type="InterPro" id="IPR001227">
    <property type="entry name" value="Ac_transferase_dom_sf"/>
</dbReference>
<dbReference type="SUPFAM" id="SSF53901">
    <property type="entry name" value="Thiolase-like"/>
    <property type="match status" value="1"/>
</dbReference>
<evidence type="ECO:0000256" key="5">
    <source>
        <dbReference type="PROSITE-ProRule" id="PRU01363"/>
    </source>
</evidence>
<keyword evidence="1" id="KW-0596">Phosphopantetheine</keyword>
<dbReference type="SMART" id="SM00825">
    <property type="entry name" value="PKS_KS"/>
    <property type="match status" value="1"/>
</dbReference>
<evidence type="ECO:0000313" key="8">
    <source>
        <dbReference type="EMBL" id="KNG83930.1"/>
    </source>
</evidence>
<reference evidence="8 9" key="1">
    <citation type="submission" date="2014-06" db="EMBL/GenBank/DDBJ databases">
        <title>The Genome of the Aflatoxigenic Filamentous Fungus Aspergillus nomius.</title>
        <authorList>
            <person name="Moore M.G."/>
            <person name="Shannon B.M."/>
            <person name="Brian M.M."/>
        </authorList>
    </citation>
    <scope>NUCLEOTIDE SEQUENCE [LARGE SCALE GENOMIC DNA]</scope>
    <source>
        <strain evidence="8 9">NRRL 13137</strain>
    </source>
</reference>
<evidence type="ECO:0008006" key="10">
    <source>
        <dbReference type="Google" id="ProtNLM"/>
    </source>
</evidence>
<dbReference type="Gene3D" id="3.40.47.10">
    <property type="match status" value="1"/>
</dbReference>
<keyword evidence="9" id="KW-1185">Reference proteome</keyword>